<organism evidence="1 2">
    <name type="scientific">Deinococcus arboris</name>
    <dbReference type="NCBI Taxonomy" id="2682977"/>
    <lineage>
        <taxon>Bacteria</taxon>
        <taxon>Thermotogati</taxon>
        <taxon>Deinococcota</taxon>
        <taxon>Deinococci</taxon>
        <taxon>Deinococcales</taxon>
        <taxon>Deinococcaceae</taxon>
        <taxon>Deinococcus</taxon>
    </lineage>
</organism>
<keyword evidence="2" id="KW-1185">Reference proteome</keyword>
<dbReference type="Proteomes" id="UP000483286">
    <property type="component" value="Unassembled WGS sequence"/>
</dbReference>
<dbReference type="RefSeq" id="WP_157459103.1">
    <property type="nucleotide sequence ID" value="NZ_WQLB01000010.1"/>
</dbReference>
<evidence type="ECO:0000313" key="1">
    <source>
        <dbReference type="EMBL" id="MVN87055.1"/>
    </source>
</evidence>
<evidence type="ECO:0000313" key="2">
    <source>
        <dbReference type="Proteomes" id="UP000483286"/>
    </source>
</evidence>
<accession>A0A7C9HZI1</accession>
<sequence length="152" mass="16984">MTADPPDAASLLADLTSRDPQRVWAASHAVIRLPVAARLPLVPHLAAIRQATDGLDLGGAFYSNNDHLRQALRTLKAARDGRCSCTLYPGYLFYDPNKEQASGAVSILSTSPPDWNITYRCQCRVCSTKYNVEQGEYHYTWWDWKPTTRSQA</sequence>
<dbReference type="EMBL" id="WQLB01000010">
    <property type="protein sequence ID" value="MVN87055.1"/>
    <property type="molecule type" value="Genomic_DNA"/>
</dbReference>
<comment type="caution">
    <text evidence="1">The sequence shown here is derived from an EMBL/GenBank/DDBJ whole genome shotgun (WGS) entry which is preliminary data.</text>
</comment>
<proteinExistence type="predicted"/>
<dbReference type="AlphaFoldDB" id="A0A7C9HZI1"/>
<reference evidence="1 2" key="1">
    <citation type="submission" date="2019-12" db="EMBL/GenBank/DDBJ databases">
        <title>Deinococcus sp. HMF7620 Genome sequencing and assembly.</title>
        <authorList>
            <person name="Kang H."/>
            <person name="Kim H."/>
            <person name="Joh K."/>
        </authorList>
    </citation>
    <scope>NUCLEOTIDE SEQUENCE [LARGE SCALE GENOMIC DNA]</scope>
    <source>
        <strain evidence="1 2">HMF7620</strain>
    </source>
</reference>
<name>A0A7C9HZI1_9DEIO</name>
<protein>
    <submittedName>
        <fullName evidence="1">Uncharacterized protein</fullName>
    </submittedName>
</protein>
<gene>
    <name evidence="1" type="ORF">GO986_09775</name>
</gene>